<dbReference type="EMBL" id="BKCJ011098150">
    <property type="protein sequence ID" value="GFC85105.1"/>
    <property type="molecule type" value="Genomic_DNA"/>
</dbReference>
<evidence type="ECO:0000313" key="2">
    <source>
        <dbReference type="EMBL" id="GFC85105.1"/>
    </source>
</evidence>
<organism evidence="2">
    <name type="scientific">Tanacetum cinerariifolium</name>
    <name type="common">Dalmatian daisy</name>
    <name type="synonym">Chrysanthemum cinerariifolium</name>
    <dbReference type="NCBI Taxonomy" id="118510"/>
    <lineage>
        <taxon>Eukaryota</taxon>
        <taxon>Viridiplantae</taxon>
        <taxon>Streptophyta</taxon>
        <taxon>Embryophyta</taxon>
        <taxon>Tracheophyta</taxon>
        <taxon>Spermatophyta</taxon>
        <taxon>Magnoliopsida</taxon>
        <taxon>eudicotyledons</taxon>
        <taxon>Gunneridae</taxon>
        <taxon>Pentapetalae</taxon>
        <taxon>asterids</taxon>
        <taxon>campanulids</taxon>
        <taxon>Asterales</taxon>
        <taxon>Asteraceae</taxon>
        <taxon>Asteroideae</taxon>
        <taxon>Anthemideae</taxon>
        <taxon>Anthemidinae</taxon>
        <taxon>Tanacetum</taxon>
    </lineage>
</organism>
<gene>
    <name evidence="2" type="ORF">Tci_857075</name>
</gene>
<name>A0A699RGK8_TANCI</name>
<evidence type="ECO:0000259" key="1">
    <source>
        <dbReference type="PROSITE" id="PS50878"/>
    </source>
</evidence>
<keyword evidence="2" id="KW-0548">Nucleotidyltransferase</keyword>
<protein>
    <submittedName>
        <fullName evidence="2">RNA-directed DNA polymerase, eukaryota</fullName>
    </submittedName>
</protein>
<sequence>MRSFVSLALVISGGDGFNVACILRGSIIINSSPTEEFQYGNGLKQGDPLSPLLFILIMESLHLSFQRVVDAGLFHGISFHESVSISHLFYADDAVFVGQLSERNISTLTHVLDCFYMASGLKINMSKKP</sequence>
<proteinExistence type="predicted"/>
<keyword evidence="2" id="KW-0808">Transferase</keyword>
<dbReference type="InterPro" id="IPR043502">
    <property type="entry name" value="DNA/RNA_pol_sf"/>
</dbReference>
<dbReference type="SUPFAM" id="SSF56672">
    <property type="entry name" value="DNA/RNA polymerases"/>
    <property type="match status" value="1"/>
</dbReference>
<dbReference type="InterPro" id="IPR000477">
    <property type="entry name" value="RT_dom"/>
</dbReference>
<accession>A0A699RGK8</accession>
<dbReference type="PROSITE" id="PS50878">
    <property type="entry name" value="RT_POL"/>
    <property type="match status" value="1"/>
</dbReference>
<comment type="caution">
    <text evidence="2">The sequence shown here is derived from an EMBL/GenBank/DDBJ whole genome shotgun (WGS) entry which is preliminary data.</text>
</comment>
<dbReference type="GO" id="GO:0003964">
    <property type="term" value="F:RNA-directed DNA polymerase activity"/>
    <property type="evidence" value="ECO:0007669"/>
    <property type="project" value="UniProtKB-KW"/>
</dbReference>
<dbReference type="AlphaFoldDB" id="A0A699RGK8"/>
<dbReference type="Pfam" id="PF00078">
    <property type="entry name" value="RVT_1"/>
    <property type="match status" value="1"/>
</dbReference>
<feature type="domain" description="Reverse transcriptase" evidence="1">
    <location>
        <begin position="1"/>
        <end position="129"/>
    </location>
</feature>
<keyword evidence="2" id="KW-0695">RNA-directed DNA polymerase</keyword>
<reference evidence="2" key="1">
    <citation type="journal article" date="2019" name="Sci. Rep.">
        <title>Draft genome of Tanacetum cinerariifolium, the natural source of mosquito coil.</title>
        <authorList>
            <person name="Yamashiro T."/>
            <person name="Shiraishi A."/>
            <person name="Satake H."/>
            <person name="Nakayama K."/>
        </authorList>
    </citation>
    <scope>NUCLEOTIDE SEQUENCE</scope>
</reference>